<name>A0ABQ8SA31_PERAM</name>
<sequence length="117" mass="13321">MMPHGRSQNLGFASCHTMLFILIHQLYDDENFLQNFILLPSSRKIGYTLYNHKRNADIRTELNITAITDTIESYRNNCFRKLFSESNVTFLGSSPKRSLSSLSKMALSSSTNPDTPV</sequence>
<dbReference type="Proteomes" id="UP001148838">
    <property type="component" value="Unassembled WGS sequence"/>
</dbReference>
<evidence type="ECO:0000256" key="1">
    <source>
        <dbReference type="SAM" id="MobiDB-lite"/>
    </source>
</evidence>
<comment type="caution">
    <text evidence="2">The sequence shown here is derived from an EMBL/GenBank/DDBJ whole genome shotgun (WGS) entry which is preliminary data.</text>
</comment>
<keyword evidence="3" id="KW-1185">Reference proteome</keyword>
<protein>
    <submittedName>
        <fullName evidence="2">Uncharacterized protein</fullName>
    </submittedName>
</protein>
<gene>
    <name evidence="2" type="ORF">ANN_19393</name>
</gene>
<evidence type="ECO:0000313" key="2">
    <source>
        <dbReference type="EMBL" id="KAJ4430802.1"/>
    </source>
</evidence>
<evidence type="ECO:0000313" key="3">
    <source>
        <dbReference type="Proteomes" id="UP001148838"/>
    </source>
</evidence>
<accession>A0ABQ8SA31</accession>
<organism evidence="2 3">
    <name type="scientific">Periplaneta americana</name>
    <name type="common">American cockroach</name>
    <name type="synonym">Blatta americana</name>
    <dbReference type="NCBI Taxonomy" id="6978"/>
    <lineage>
        <taxon>Eukaryota</taxon>
        <taxon>Metazoa</taxon>
        <taxon>Ecdysozoa</taxon>
        <taxon>Arthropoda</taxon>
        <taxon>Hexapoda</taxon>
        <taxon>Insecta</taxon>
        <taxon>Pterygota</taxon>
        <taxon>Neoptera</taxon>
        <taxon>Polyneoptera</taxon>
        <taxon>Dictyoptera</taxon>
        <taxon>Blattodea</taxon>
        <taxon>Blattoidea</taxon>
        <taxon>Blattidae</taxon>
        <taxon>Blattinae</taxon>
        <taxon>Periplaneta</taxon>
    </lineage>
</organism>
<feature type="compositionally biased region" description="Low complexity" evidence="1">
    <location>
        <begin position="93"/>
        <end position="110"/>
    </location>
</feature>
<feature type="region of interest" description="Disordered" evidence="1">
    <location>
        <begin position="92"/>
        <end position="117"/>
    </location>
</feature>
<dbReference type="EMBL" id="JAJSOF020000031">
    <property type="protein sequence ID" value="KAJ4430802.1"/>
    <property type="molecule type" value="Genomic_DNA"/>
</dbReference>
<proteinExistence type="predicted"/>
<reference evidence="2 3" key="1">
    <citation type="journal article" date="2022" name="Allergy">
        <title>Genome assembly and annotation of Periplaneta americana reveal a comprehensive cockroach allergen profile.</title>
        <authorList>
            <person name="Wang L."/>
            <person name="Xiong Q."/>
            <person name="Saelim N."/>
            <person name="Wang L."/>
            <person name="Nong W."/>
            <person name="Wan A.T."/>
            <person name="Shi M."/>
            <person name="Liu X."/>
            <person name="Cao Q."/>
            <person name="Hui J.H.L."/>
            <person name="Sookrung N."/>
            <person name="Leung T.F."/>
            <person name="Tungtrongchitr A."/>
            <person name="Tsui S.K.W."/>
        </authorList>
    </citation>
    <scope>NUCLEOTIDE SEQUENCE [LARGE SCALE GENOMIC DNA]</scope>
    <source>
        <strain evidence="2">PWHHKU_190912</strain>
    </source>
</reference>